<feature type="transmembrane region" description="Helical" evidence="2">
    <location>
        <begin position="41"/>
        <end position="59"/>
    </location>
</feature>
<name>A0A9D1PPT5_9FIRM</name>
<feature type="domain" description="Peptidase M56" evidence="3">
    <location>
        <begin position="9"/>
        <end position="283"/>
    </location>
</feature>
<dbReference type="InterPro" id="IPR052173">
    <property type="entry name" value="Beta-lactam_resp_regulator"/>
</dbReference>
<dbReference type="Pfam" id="PF05569">
    <property type="entry name" value="Peptidase_M56"/>
    <property type="match status" value="1"/>
</dbReference>
<accession>A0A9D1PPT5</accession>
<dbReference type="InterPro" id="IPR008756">
    <property type="entry name" value="Peptidase_M56"/>
</dbReference>
<reference evidence="4" key="2">
    <citation type="submission" date="2021-04" db="EMBL/GenBank/DDBJ databases">
        <authorList>
            <person name="Gilroy R."/>
        </authorList>
    </citation>
    <scope>NUCLEOTIDE SEQUENCE</scope>
    <source>
        <strain evidence="4">5790</strain>
    </source>
</reference>
<feature type="transmembrane region" description="Helical" evidence="2">
    <location>
        <begin position="97"/>
        <end position="116"/>
    </location>
</feature>
<evidence type="ECO:0000259" key="3">
    <source>
        <dbReference type="Pfam" id="PF05569"/>
    </source>
</evidence>
<dbReference type="CDD" id="cd07341">
    <property type="entry name" value="M56_BlaR1_MecR1_like"/>
    <property type="match status" value="1"/>
</dbReference>
<dbReference type="PANTHER" id="PTHR34978">
    <property type="entry name" value="POSSIBLE SENSOR-TRANSDUCER PROTEIN BLAR"/>
    <property type="match status" value="1"/>
</dbReference>
<protein>
    <submittedName>
        <fullName evidence="4">M56 family metallopeptidase</fullName>
    </submittedName>
</protein>
<dbReference type="Proteomes" id="UP000824162">
    <property type="component" value="Unassembled WGS sequence"/>
</dbReference>
<reference evidence="4" key="1">
    <citation type="journal article" date="2021" name="PeerJ">
        <title>Extensive microbial diversity within the chicken gut microbiome revealed by metagenomics and culture.</title>
        <authorList>
            <person name="Gilroy R."/>
            <person name="Ravi A."/>
            <person name="Getino M."/>
            <person name="Pursley I."/>
            <person name="Horton D.L."/>
            <person name="Alikhan N.F."/>
            <person name="Baker D."/>
            <person name="Gharbi K."/>
            <person name="Hall N."/>
            <person name="Watson M."/>
            <person name="Adriaenssens E.M."/>
            <person name="Foster-Nyarko E."/>
            <person name="Jarju S."/>
            <person name="Secka A."/>
            <person name="Antonio M."/>
            <person name="Oren A."/>
            <person name="Chaudhuri R.R."/>
            <person name="La Ragione R."/>
            <person name="Hildebrand F."/>
            <person name="Pallen M.J."/>
        </authorList>
    </citation>
    <scope>NUCLEOTIDE SEQUENCE</scope>
    <source>
        <strain evidence="4">5790</strain>
    </source>
</reference>
<keyword evidence="2" id="KW-0472">Membrane</keyword>
<keyword evidence="2" id="KW-1133">Transmembrane helix</keyword>
<evidence type="ECO:0000256" key="1">
    <source>
        <dbReference type="SAM" id="MobiDB-lite"/>
    </source>
</evidence>
<keyword evidence="2" id="KW-0812">Transmembrane</keyword>
<organism evidence="4 5">
    <name type="scientific">Candidatus Monoglobus merdigallinarum</name>
    <dbReference type="NCBI Taxonomy" id="2838698"/>
    <lineage>
        <taxon>Bacteria</taxon>
        <taxon>Bacillati</taxon>
        <taxon>Bacillota</taxon>
        <taxon>Clostridia</taxon>
        <taxon>Monoglobales</taxon>
        <taxon>Monoglobaceae</taxon>
        <taxon>Monoglobus</taxon>
    </lineage>
</organism>
<dbReference type="PANTHER" id="PTHR34978:SF3">
    <property type="entry name" value="SLR0241 PROTEIN"/>
    <property type="match status" value="1"/>
</dbReference>
<evidence type="ECO:0000256" key="2">
    <source>
        <dbReference type="SAM" id="Phobius"/>
    </source>
</evidence>
<feature type="region of interest" description="Disordered" evidence="1">
    <location>
        <begin position="345"/>
        <end position="368"/>
    </location>
</feature>
<proteinExistence type="predicted"/>
<feature type="transmembrane region" description="Helical" evidence="2">
    <location>
        <begin position="6"/>
        <end position="29"/>
    </location>
</feature>
<dbReference type="AlphaFoldDB" id="A0A9D1PPT5"/>
<comment type="caution">
    <text evidence="4">The sequence shown here is derived from an EMBL/GenBank/DDBJ whole genome shotgun (WGS) entry which is preliminary data.</text>
</comment>
<evidence type="ECO:0000313" key="4">
    <source>
        <dbReference type="EMBL" id="HIV85687.1"/>
    </source>
</evidence>
<dbReference type="EMBL" id="DXIJ01000053">
    <property type="protein sequence ID" value="HIV85687.1"/>
    <property type="molecule type" value="Genomic_DNA"/>
</dbReference>
<sequence length="368" mass="40219">MTEILHCLLVSTVSGSIMFAIGSLLNVVISRRSMSYWYYRVVLLSVLMLIVPVEAFVSLPRIVSVELPSSAAVAGSGSTVIAGGAGERGVSALEAVFAVWLSVAAVLMIKNIVMYWRASVMIKRMTAPCTDRRTLYICDNMRAELRLRRKVRVLRSAEVSSPLLFGVVRPKIIIPSREFSDESLKMIFAHELSHLRHHDLGAKLLVIAAGCLHWFNPAVYFMKKALSSACELCCDETVLKTLKLSDNKDYGRLIISVIEDSRGIGAYAASMATAGKSLKRRLFKIAVFKGVTKTLRTAGVLLTAALSVCSMTVFGFSQASQVLPEEIAKVFDSPAYSVTTTFSAPWEESATPESPQPVKNIKANSENT</sequence>
<gene>
    <name evidence="4" type="ORF">H9900_02620</name>
</gene>
<evidence type="ECO:0000313" key="5">
    <source>
        <dbReference type="Proteomes" id="UP000824162"/>
    </source>
</evidence>